<comment type="similarity">
    <text evidence="1 12">Belongs to the helicase family. DnaB subfamily.</text>
</comment>
<evidence type="ECO:0000313" key="14">
    <source>
        <dbReference type="EMBL" id="RFO94859.1"/>
    </source>
</evidence>
<accession>A0A3E1R639</accession>
<dbReference type="InterPro" id="IPR007694">
    <property type="entry name" value="DNA_helicase_DnaB-like_C"/>
</dbReference>
<dbReference type="InterPro" id="IPR027417">
    <property type="entry name" value="P-loop_NTPase"/>
</dbReference>
<dbReference type="CDD" id="cd00984">
    <property type="entry name" value="DnaB_C"/>
    <property type="match status" value="1"/>
</dbReference>
<evidence type="ECO:0000256" key="2">
    <source>
        <dbReference type="ARBA" id="ARBA00022515"/>
    </source>
</evidence>
<evidence type="ECO:0000256" key="6">
    <source>
        <dbReference type="ARBA" id="ARBA00022806"/>
    </source>
</evidence>
<sequence length="457" mass="49745">MSDQDAVVLAKLRVPPQAVEAEASLLGALLLNNANFELIADLVVADDFYLYQNQTVFRAISELVQSSRPADVITTHAYIQSMAQTHSVEGIDYLNALAQYVPSTSNIRNYAELVRERSILRQLVQAGDAIAANAFNAAGQSSSSVLEHAERLILSVGARGHMHETAKALGPQIARFLSQLQERADCPGQKCSVQTGFTDLDQVTDGFQSGDLVVIAGRPSMGKTSIAMNIAEHCAIRQKLPVLVFSLEMSADQLTQRIVGSVGRVNQKDLRSGMLSEHEWGRVSEAVEGLRGAVLDIQDMGVDTVAGIRTVARRTARRHKGLGLMVVDYLQLLGVSADRSGVENRANEVAQISRGLKLLAKELQCPVIALSQLNRSVESRIDKRPLMSDLRDSGAIEQDADTILFVYRDEVYSKEACKDPGVAEIIIGKQRNGPTGTVRLAWSPTLSRFDNLVRPSS</sequence>
<gene>
    <name evidence="14" type="primary">dnaB</name>
    <name evidence="14" type="ORF">DIC66_21220</name>
</gene>
<keyword evidence="4 12" id="KW-0547">Nucleotide-binding</keyword>
<dbReference type="InterPro" id="IPR003593">
    <property type="entry name" value="AAA+_ATPase"/>
</dbReference>
<dbReference type="GO" id="GO:0043139">
    <property type="term" value="F:5'-3' DNA helicase activity"/>
    <property type="evidence" value="ECO:0007669"/>
    <property type="project" value="UniProtKB-EC"/>
</dbReference>
<evidence type="ECO:0000256" key="9">
    <source>
        <dbReference type="ARBA" id="ARBA00023235"/>
    </source>
</evidence>
<dbReference type="Proteomes" id="UP000260665">
    <property type="component" value="Unassembled WGS sequence"/>
</dbReference>
<keyword evidence="2 12" id="KW-0639">Primosome</keyword>
<dbReference type="Gene3D" id="3.40.50.300">
    <property type="entry name" value="P-loop containing nucleotide triphosphate hydrolases"/>
    <property type="match status" value="1"/>
</dbReference>
<dbReference type="SMART" id="SM00382">
    <property type="entry name" value="AAA"/>
    <property type="match status" value="1"/>
</dbReference>
<comment type="catalytic activity">
    <reaction evidence="10 12">
        <text>ATP + H2O = ADP + phosphate + H(+)</text>
        <dbReference type="Rhea" id="RHEA:13065"/>
        <dbReference type="ChEBI" id="CHEBI:15377"/>
        <dbReference type="ChEBI" id="CHEBI:15378"/>
        <dbReference type="ChEBI" id="CHEBI:30616"/>
        <dbReference type="ChEBI" id="CHEBI:43474"/>
        <dbReference type="ChEBI" id="CHEBI:456216"/>
        <dbReference type="EC" id="5.6.2.3"/>
    </reaction>
</comment>
<dbReference type="GO" id="GO:0003677">
    <property type="term" value="F:DNA binding"/>
    <property type="evidence" value="ECO:0007669"/>
    <property type="project" value="UniProtKB-UniRule"/>
</dbReference>
<dbReference type="GO" id="GO:0005829">
    <property type="term" value="C:cytosol"/>
    <property type="evidence" value="ECO:0007669"/>
    <property type="project" value="TreeGrafter"/>
</dbReference>
<dbReference type="SUPFAM" id="SSF48024">
    <property type="entry name" value="N-terminal domain of DnaB helicase"/>
    <property type="match status" value="1"/>
</dbReference>
<dbReference type="GO" id="GO:0006269">
    <property type="term" value="P:DNA replication, synthesis of primer"/>
    <property type="evidence" value="ECO:0007669"/>
    <property type="project" value="UniProtKB-UniRule"/>
</dbReference>
<evidence type="ECO:0000256" key="3">
    <source>
        <dbReference type="ARBA" id="ARBA00022705"/>
    </source>
</evidence>
<keyword evidence="3 12" id="KW-0235">DNA replication</keyword>
<dbReference type="InterPro" id="IPR007692">
    <property type="entry name" value="DNA_helicase_DnaB"/>
</dbReference>
<dbReference type="OrthoDB" id="9773982at2"/>
<reference evidence="14 15" key="1">
    <citation type="submission" date="2018-05" db="EMBL/GenBank/DDBJ databases">
        <title>Rhodoferax soyangensis sp.nov., isolated from an oligotrophic freshwater lake.</title>
        <authorList>
            <person name="Park M."/>
        </authorList>
    </citation>
    <scope>NUCLEOTIDE SEQUENCE [LARGE SCALE GENOMIC DNA]</scope>
    <source>
        <strain evidence="14 15">IMCC26218</strain>
    </source>
</reference>
<dbReference type="EMBL" id="QFZK01000028">
    <property type="protein sequence ID" value="RFO94859.1"/>
    <property type="molecule type" value="Genomic_DNA"/>
</dbReference>
<keyword evidence="6 12" id="KW-0347">Helicase</keyword>
<evidence type="ECO:0000256" key="10">
    <source>
        <dbReference type="ARBA" id="ARBA00048954"/>
    </source>
</evidence>
<organism evidence="14 15">
    <name type="scientific">Rhodoferax lacus</name>
    <dbReference type="NCBI Taxonomy" id="2184758"/>
    <lineage>
        <taxon>Bacteria</taxon>
        <taxon>Pseudomonadati</taxon>
        <taxon>Pseudomonadota</taxon>
        <taxon>Betaproteobacteria</taxon>
        <taxon>Burkholderiales</taxon>
        <taxon>Comamonadaceae</taxon>
        <taxon>Rhodoferax</taxon>
    </lineage>
</organism>
<evidence type="ECO:0000259" key="13">
    <source>
        <dbReference type="PROSITE" id="PS51199"/>
    </source>
</evidence>
<dbReference type="GO" id="GO:0016887">
    <property type="term" value="F:ATP hydrolysis activity"/>
    <property type="evidence" value="ECO:0007669"/>
    <property type="project" value="RHEA"/>
</dbReference>
<evidence type="ECO:0000256" key="8">
    <source>
        <dbReference type="ARBA" id="ARBA00023125"/>
    </source>
</evidence>
<dbReference type="Gene3D" id="1.10.860.10">
    <property type="entry name" value="DNAb Helicase, Chain A"/>
    <property type="match status" value="1"/>
</dbReference>
<keyword evidence="8 12" id="KW-0238">DNA-binding</keyword>
<proteinExistence type="inferred from homology"/>
<dbReference type="RefSeq" id="WP_117180188.1">
    <property type="nucleotide sequence ID" value="NZ_QFZK01000028.1"/>
</dbReference>
<keyword evidence="5 12" id="KW-0378">Hydrolase</keyword>
<keyword evidence="7 12" id="KW-0067">ATP-binding</keyword>
<evidence type="ECO:0000256" key="5">
    <source>
        <dbReference type="ARBA" id="ARBA00022801"/>
    </source>
</evidence>
<feature type="domain" description="SF4 helicase" evidence="13">
    <location>
        <begin position="186"/>
        <end position="456"/>
    </location>
</feature>
<evidence type="ECO:0000256" key="1">
    <source>
        <dbReference type="ARBA" id="ARBA00008428"/>
    </source>
</evidence>
<dbReference type="Pfam" id="PF03796">
    <property type="entry name" value="DnaB_C"/>
    <property type="match status" value="1"/>
</dbReference>
<dbReference type="GO" id="GO:1990077">
    <property type="term" value="C:primosome complex"/>
    <property type="evidence" value="ECO:0007669"/>
    <property type="project" value="UniProtKB-UniRule"/>
</dbReference>
<dbReference type="NCBIfam" id="TIGR00665">
    <property type="entry name" value="DnaB"/>
    <property type="match status" value="1"/>
</dbReference>
<evidence type="ECO:0000256" key="11">
    <source>
        <dbReference type="NCBIfam" id="TIGR00665"/>
    </source>
</evidence>
<dbReference type="SUPFAM" id="SSF52540">
    <property type="entry name" value="P-loop containing nucleoside triphosphate hydrolases"/>
    <property type="match status" value="1"/>
</dbReference>
<comment type="caution">
    <text evidence="14">The sequence shown here is derived from an EMBL/GenBank/DDBJ whole genome shotgun (WGS) entry which is preliminary data.</text>
</comment>
<evidence type="ECO:0000313" key="15">
    <source>
        <dbReference type="Proteomes" id="UP000260665"/>
    </source>
</evidence>
<dbReference type="PANTHER" id="PTHR30153">
    <property type="entry name" value="REPLICATIVE DNA HELICASE DNAB"/>
    <property type="match status" value="1"/>
</dbReference>
<dbReference type="InterPro" id="IPR016136">
    <property type="entry name" value="DNA_helicase_N/primase_C"/>
</dbReference>
<dbReference type="Pfam" id="PF00772">
    <property type="entry name" value="DnaB"/>
    <property type="match status" value="1"/>
</dbReference>
<dbReference type="EC" id="5.6.2.3" evidence="11 12"/>
<evidence type="ECO:0000256" key="4">
    <source>
        <dbReference type="ARBA" id="ARBA00022741"/>
    </source>
</evidence>
<protein>
    <recommendedName>
        <fullName evidence="11 12">Replicative DNA helicase</fullName>
        <ecNumber evidence="11 12">5.6.2.3</ecNumber>
    </recommendedName>
</protein>
<dbReference type="InterPro" id="IPR007693">
    <property type="entry name" value="DNA_helicase_DnaB-like_N"/>
</dbReference>
<evidence type="ECO:0000256" key="12">
    <source>
        <dbReference type="RuleBase" id="RU362085"/>
    </source>
</evidence>
<dbReference type="PANTHER" id="PTHR30153:SF2">
    <property type="entry name" value="REPLICATIVE DNA HELICASE"/>
    <property type="match status" value="1"/>
</dbReference>
<name>A0A3E1R639_9BURK</name>
<keyword evidence="15" id="KW-1185">Reference proteome</keyword>
<dbReference type="InterPro" id="IPR036185">
    <property type="entry name" value="DNA_heli_DnaB-like_N_sf"/>
</dbReference>
<evidence type="ECO:0000256" key="7">
    <source>
        <dbReference type="ARBA" id="ARBA00022840"/>
    </source>
</evidence>
<dbReference type="AlphaFoldDB" id="A0A3E1R639"/>
<keyword evidence="9" id="KW-0413">Isomerase</keyword>
<dbReference type="GO" id="GO:0005524">
    <property type="term" value="F:ATP binding"/>
    <property type="evidence" value="ECO:0007669"/>
    <property type="project" value="UniProtKB-UniRule"/>
</dbReference>
<comment type="function">
    <text evidence="12">The main replicative DNA helicase, it participates in initiation and elongation during chromosome replication. Travels ahead of the DNA replisome, separating dsDNA into templates for DNA synthesis. A processive ATP-dependent 5'-3' DNA helicase it has DNA-dependent ATPase activity.</text>
</comment>
<dbReference type="PROSITE" id="PS51199">
    <property type="entry name" value="SF4_HELICASE"/>
    <property type="match status" value="1"/>
</dbReference>